<keyword evidence="2" id="KW-0012">Acyltransferase</keyword>
<dbReference type="PANTHER" id="PTHR43877">
    <property type="entry name" value="AMINOALKYLPHOSPHONATE N-ACETYLTRANSFERASE-RELATED-RELATED"/>
    <property type="match status" value="1"/>
</dbReference>
<organism evidence="4 5">
    <name type="scientific">Rahnella sikkimica</name>
    <dbReference type="NCBI Taxonomy" id="1805933"/>
    <lineage>
        <taxon>Bacteria</taxon>
        <taxon>Pseudomonadati</taxon>
        <taxon>Pseudomonadota</taxon>
        <taxon>Gammaproteobacteria</taxon>
        <taxon>Enterobacterales</taxon>
        <taxon>Yersiniaceae</taxon>
        <taxon>Rahnella</taxon>
    </lineage>
</organism>
<protein>
    <submittedName>
        <fullName evidence="4">GNAT family N-acetyltransferase</fullName>
    </submittedName>
</protein>
<dbReference type="InterPro" id="IPR050832">
    <property type="entry name" value="Bact_Acetyltransf"/>
</dbReference>
<evidence type="ECO:0000259" key="3">
    <source>
        <dbReference type="PROSITE" id="PS51186"/>
    </source>
</evidence>
<evidence type="ECO:0000313" key="4">
    <source>
        <dbReference type="EMBL" id="AVF35676.1"/>
    </source>
</evidence>
<gene>
    <name evidence="4" type="ORF">BV494_12395</name>
</gene>
<dbReference type="Pfam" id="PF00583">
    <property type="entry name" value="Acetyltransf_1"/>
    <property type="match status" value="1"/>
</dbReference>
<dbReference type="CDD" id="cd04301">
    <property type="entry name" value="NAT_SF"/>
    <property type="match status" value="1"/>
</dbReference>
<evidence type="ECO:0000313" key="5">
    <source>
        <dbReference type="Proteomes" id="UP000239197"/>
    </source>
</evidence>
<name>A0A2L1URU7_9GAMM</name>
<dbReference type="Proteomes" id="UP000239197">
    <property type="component" value="Chromosome"/>
</dbReference>
<reference evidence="5" key="1">
    <citation type="submission" date="2017-01" db="EMBL/GenBank/DDBJ databases">
        <title>Genome sequence of Rouxiella sp. ERMR1:05.</title>
        <authorList>
            <person name="Kumar R."/>
            <person name="Singh D."/>
            <person name="Kumar S."/>
        </authorList>
    </citation>
    <scope>NUCLEOTIDE SEQUENCE [LARGE SCALE GENOMIC DNA]</scope>
    <source>
        <strain evidence="5">ERMR1:05</strain>
    </source>
</reference>
<dbReference type="KEGG" id="rox:BV494_12395"/>
<feature type="domain" description="N-acetyltransferase" evidence="3">
    <location>
        <begin position="8"/>
        <end position="169"/>
    </location>
</feature>
<evidence type="ECO:0000256" key="2">
    <source>
        <dbReference type="ARBA" id="ARBA00023315"/>
    </source>
</evidence>
<dbReference type="EMBL" id="CP019062">
    <property type="protein sequence ID" value="AVF35676.1"/>
    <property type="molecule type" value="Genomic_DNA"/>
</dbReference>
<dbReference type="InterPro" id="IPR016181">
    <property type="entry name" value="Acyl_CoA_acyltransferase"/>
</dbReference>
<accession>A0A2L1URU7</accession>
<dbReference type="Gene3D" id="3.40.630.30">
    <property type="match status" value="1"/>
</dbReference>
<evidence type="ECO:0000256" key="1">
    <source>
        <dbReference type="ARBA" id="ARBA00022679"/>
    </source>
</evidence>
<dbReference type="SUPFAM" id="SSF55729">
    <property type="entry name" value="Acyl-CoA N-acyltransferases (Nat)"/>
    <property type="match status" value="1"/>
</dbReference>
<dbReference type="GO" id="GO:0016747">
    <property type="term" value="F:acyltransferase activity, transferring groups other than amino-acyl groups"/>
    <property type="evidence" value="ECO:0007669"/>
    <property type="project" value="InterPro"/>
</dbReference>
<dbReference type="InterPro" id="IPR000182">
    <property type="entry name" value="GNAT_dom"/>
</dbReference>
<dbReference type="AlphaFoldDB" id="A0A2L1URU7"/>
<proteinExistence type="predicted"/>
<sequence>MRDAVPAFSLREAAPEDIDELAELHVAIWRETYRELAPAEAFAALDVPRRKAFWQDKFDHPPAGQGIFLAEVNGELAGFCLTSASSNPDFGEMAEIKFLYVSGDFKRQGIGKRLISEAARHLAAAGYRSAGLGVVEGNEPAIRFYSALGGREAGRYTDAGPLWRSRNIIYAWPDVTSLFAV</sequence>
<keyword evidence="1" id="KW-0808">Transferase</keyword>
<dbReference type="PROSITE" id="PS51186">
    <property type="entry name" value="GNAT"/>
    <property type="match status" value="1"/>
</dbReference>
<keyword evidence="5" id="KW-1185">Reference proteome</keyword>